<organism evidence="2 3">
    <name type="scientific">Paramecium pentaurelia</name>
    <dbReference type="NCBI Taxonomy" id="43138"/>
    <lineage>
        <taxon>Eukaryota</taxon>
        <taxon>Sar</taxon>
        <taxon>Alveolata</taxon>
        <taxon>Ciliophora</taxon>
        <taxon>Intramacronucleata</taxon>
        <taxon>Oligohymenophorea</taxon>
        <taxon>Peniculida</taxon>
        <taxon>Parameciidae</taxon>
        <taxon>Paramecium</taxon>
    </lineage>
</organism>
<reference evidence="2" key="1">
    <citation type="submission" date="2021-01" db="EMBL/GenBank/DDBJ databases">
        <authorList>
            <consortium name="Genoscope - CEA"/>
            <person name="William W."/>
        </authorList>
    </citation>
    <scope>NUCLEOTIDE SEQUENCE</scope>
</reference>
<dbReference type="AlphaFoldDB" id="A0A8S1TBY9"/>
<accession>A0A8S1TBY9</accession>
<protein>
    <submittedName>
        <fullName evidence="2">Uncharacterized protein</fullName>
    </submittedName>
</protein>
<comment type="caution">
    <text evidence="2">The sequence shown here is derived from an EMBL/GenBank/DDBJ whole genome shotgun (WGS) entry which is preliminary data.</text>
</comment>
<proteinExistence type="predicted"/>
<feature type="region of interest" description="Disordered" evidence="1">
    <location>
        <begin position="1"/>
        <end position="45"/>
    </location>
</feature>
<evidence type="ECO:0000256" key="1">
    <source>
        <dbReference type="SAM" id="MobiDB-lite"/>
    </source>
</evidence>
<dbReference type="OrthoDB" id="295674at2759"/>
<keyword evidence="3" id="KW-1185">Reference proteome</keyword>
<dbReference type="Proteomes" id="UP000689195">
    <property type="component" value="Unassembled WGS sequence"/>
</dbReference>
<name>A0A8S1TBY9_9CILI</name>
<evidence type="ECO:0000313" key="2">
    <source>
        <dbReference type="EMBL" id="CAD8150725.1"/>
    </source>
</evidence>
<sequence length="204" mass="23189">MSQQETLQMLTNENQSNLQNRPQSAKNSSQPTQQKQMRPQTAKLEQQNQNIFSATLQKKEITKDKSHPFFQQTRVNDCACVKVENGVPKAVPFFSKPQKTFAEQMVKMGVKESLSQEQYKLQQPVFATSRSKPLCRYNPNAQRNILLSPSYKTPKSNASSIQFGTEKIQYKTSSTYGNHANVGFTTNPLVLAQKTKDLQKNIQK</sequence>
<dbReference type="EMBL" id="CAJJDO010000020">
    <property type="protein sequence ID" value="CAD8150725.1"/>
    <property type="molecule type" value="Genomic_DNA"/>
</dbReference>
<gene>
    <name evidence="2" type="ORF">PPENT_87.1.T0200428</name>
</gene>
<evidence type="ECO:0000313" key="3">
    <source>
        <dbReference type="Proteomes" id="UP000689195"/>
    </source>
</evidence>